<keyword evidence="4" id="KW-1185">Reference proteome</keyword>
<dbReference type="Pfam" id="PF01965">
    <property type="entry name" value="DJ-1_PfpI"/>
    <property type="match status" value="1"/>
</dbReference>
<dbReference type="STRING" id="1420851.AU255_08655"/>
<accession>A0A1V8M8P6</accession>
<feature type="signal peptide" evidence="1">
    <location>
        <begin position="1"/>
        <end position="23"/>
    </location>
</feature>
<dbReference type="AlphaFoldDB" id="A0A1V8M8P6"/>
<reference evidence="3 4" key="1">
    <citation type="submission" date="2015-12" db="EMBL/GenBank/DDBJ databases">
        <authorList>
            <person name="Shamseldin A."/>
            <person name="Moawad H."/>
            <person name="Abd El-Rahim W.M."/>
            <person name="Sadowsky M.J."/>
        </authorList>
    </citation>
    <scope>NUCLEOTIDE SEQUENCE [LARGE SCALE GENOMIC DNA]</scope>
    <source>
        <strain evidence="3 4">WF1</strain>
    </source>
</reference>
<evidence type="ECO:0000313" key="3">
    <source>
        <dbReference type="EMBL" id="OQK17915.1"/>
    </source>
</evidence>
<dbReference type="OrthoDB" id="9803764at2"/>
<evidence type="ECO:0000259" key="2">
    <source>
        <dbReference type="Pfam" id="PF01965"/>
    </source>
</evidence>
<dbReference type="PANTHER" id="PTHR43130">
    <property type="entry name" value="ARAC-FAMILY TRANSCRIPTIONAL REGULATOR"/>
    <property type="match status" value="1"/>
</dbReference>
<dbReference type="Proteomes" id="UP000191980">
    <property type="component" value="Unassembled WGS sequence"/>
</dbReference>
<gene>
    <name evidence="3" type="ORF">AU255_08655</name>
</gene>
<dbReference type="SUPFAM" id="SSF52317">
    <property type="entry name" value="Class I glutamine amidotransferase-like"/>
    <property type="match status" value="1"/>
</dbReference>
<dbReference type="CDD" id="cd03139">
    <property type="entry name" value="GATase1_PfpI_2"/>
    <property type="match status" value="1"/>
</dbReference>
<evidence type="ECO:0000256" key="1">
    <source>
        <dbReference type="SAM" id="SignalP"/>
    </source>
</evidence>
<comment type="caution">
    <text evidence="3">The sequence shown here is derived from an EMBL/GenBank/DDBJ whole genome shotgun (WGS) entry which is preliminary data.</text>
</comment>
<sequence>MDRRQFTQLMIAAVSLAPFTSVAQAVASFEQRKSLAEAASIKAHKDFMAVDGIKMMGNEKIAMLLYPGFYAADLVNPQFIFSTMMGATLYLVSPTEDLTPVEASGLSIVPTHKQSECPADLDILFIPGGALGTLKAMQNEKFIAFIKTKAANAKYITSVCTGSLLLAKAGLLKGKKATSHWSTLDVLAKFGTTAIKKRVVWDGNIVTGGGVTAGIDFGLEILAALRGKQYAEAIQLQAEYDPAPPFNSGSPEKATPFIRDVVRDMFAPLIVGMEHELDS</sequence>
<protein>
    <recommendedName>
        <fullName evidence="2">DJ-1/PfpI domain-containing protein</fullName>
    </recommendedName>
</protein>
<dbReference type="Gene3D" id="3.40.50.880">
    <property type="match status" value="1"/>
</dbReference>
<organism evidence="3 4">
    <name type="scientific">Methyloprofundus sedimenti</name>
    <dbReference type="NCBI Taxonomy" id="1420851"/>
    <lineage>
        <taxon>Bacteria</taxon>
        <taxon>Pseudomonadati</taxon>
        <taxon>Pseudomonadota</taxon>
        <taxon>Gammaproteobacteria</taxon>
        <taxon>Methylococcales</taxon>
        <taxon>Methylococcaceae</taxon>
        <taxon>Methyloprofundus</taxon>
    </lineage>
</organism>
<keyword evidence="1" id="KW-0732">Signal</keyword>
<dbReference type="InterPro" id="IPR029062">
    <property type="entry name" value="Class_I_gatase-like"/>
</dbReference>
<proteinExistence type="predicted"/>
<dbReference type="EMBL" id="LPUF01000001">
    <property type="protein sequence ID" value="OQK17915.1"/>
    <property type="molecule type" value="Genomic_DNA"/>
</dbReference>
<name>A0A1V8M8P6_9GAMM</name>
<dbReference type="GO" id="GO:0006355">
    <property type="term" value="P:regulation of DNA-templated transcription"/>
    <property type="evidence" value="ECO:0007669"/>
    <property type="project" value="TreeGrafter"/>
</dbReference>
<feature type="chain" id="PRO_5012167047" description="DJ-1/PfpI domain-containing protein" evidence="1">
    <location>
        <begin position="24"/>
        <end position="279"/>
    </location>
</feature>
<feature type="domain" description="DJ-1/PfpI" evidence="2">
    <location>
        <begin position="60"/>
        <end position="223"/>
    </location>
</feature>
<dbReference type="InterPro" id="IPR002818">
    <property type="entry name" value="DJ-1/PfpI"/>
</dbReference>
<dbReference type="InterPro" id="IPR052158">
    <property type="entry name" value="INH-QAR"/>
</dbReference>
<evidence type="ECO:0000313" key="4">
    <source>
        <dbReference type="Proteomes" id="UP000191980"/>
    </source>
</evidence>
<dbReference type="PANTHER" id="PTHR43130:SF2">
    <property type="entry name" value="DJ-1_PFPI DOMAIN-CONTAINING PROTEIN"/>
    <property type="match status" value="1"/>
</dbReference>
<dbReference type="RefSeq" id="WP_080522522.1">
    <property type="nucleotide sequence ID" value="NZ_LPUF01000001.1"/>
</dbReference>